<dbReference type="OrthoDB" id="9795813at2"/>
<dbReference type="InterPro" id="IPR012651">
    <property type="entry name" value="Thia_Transptr_ThiT"/>
</dbReference>
<evidence type="ECO:0000256" key="1">
    <source>
        <dbReference type="SAM" id="Phobius"/>
    </source>
</evidence>
<dbReference type="Gene3D" id="1.10.1760.20">
    <property type="match status" value="1"/>
</dbReference>
<reference evidence="3 5" key="2">
    <citation type="submission" date="2019-03" db="EMBL/GenBank/DDBJ databases">
        <title>Genomic Encyclopedia of Type Strains, Phase IV (KMG-IV): sequencing the most valuable type-strain genomes for metagenomic binning, comparative biology and taxonomic classification.</title>
        <authorList>
            <person name="Goeker M."/>
        </authorList>
    </citation>
    <scope>NUCLEOTIDE SEQUENCE [LARGE SCALE GENOMIC DNA]</scope>
    <source>
        <strain evidence="3 5">DSM 20580</strain>
    </source>
</reference>
<dbReference type="NCBIfam" id="TIGR02357">
    <property type="entry name" value="ECF_ThiT_YuaJ"/>
    <property type="match status" value="1"/>
</dbReference>
<feature type="transmembrane region" description="Helical" evidence="1">
    <location>
        <begin position="112"/>
        <end position="139"/>
    </location>
</feature>
<dbReference type="RefSeq" id="WP_109349551.1">
    <property type="nucleotide sequence ID" value="NZ_BJUE01000035.1"/>
</dbReference>
<dbReference type="Pfam" id="PF09515">
    <property type="entry name" value="Thia_YuaJ"/>
    <property type="match status" value="1"/>
</dbReference>
<proteinExistence type="predicted"/>
<dbReference type="GO" id="GO:0015234">
    <property type="term" value="F:thiamine transmembrane transporter activity"/>
    <property type="evidence" value="ECO:0007669"/>
    <property type="project" value="InterPro"/>
</dbReference>
<keyword evidence="5" id="KW-1185">Reference proteome</keyword>
<evidence type="ECO:0000313" key="3">
    <source>
        <dbReference type="EMBL" id="TDR38818.1"/>
    </source>
</evidence>
<accession>A0A8B4QDN6</accession>
<reference evidence="2 4" key="1">
    <citation type="submission" date="2018-06" db="EMBL/GenBank/DDBJ databases">
        <authorList>
            <consortium name="Pathogen Informatics"/>
            <person name="Doyle S."/>
        </authorList>
    </citation>
    <scope>NUCLEOTIDE SEQUENCE [LARGE SCALE GENOMIC DNA]</scope>
    <source>
        <strain evidence="2 4">NCTC10597</strain>
    </source>
</reference>
<protein>
    <submittedName>
        <fullName evidence="2">Thiamine ECF transporter S component ThiT</fullName>
    </submittedName>
    <submittedName>
        <fullName evidence="3">Thiamine transporter</fullName>
    </submittedName>
</protein>
<dbReference type="EMBL" id="UGNP01000001">
    <property type="protein sequence ID" value="STX10724.1"/>
    <property type="molecule type" value="Genomic_DNA"/>
</dbReference>
<feature type="transmembrane region" description="Helical" evidence="1">
    <location>
        <begin position="159"/>
        <end position="178"/>
    </location>
</feature>
<feature type="transmembrane region" description="Helical" evidence="1">
    <location>
        <begin position="28"/>
        <end position="46"/>
    </location>
</feature>
<gene>
    <name evidence="2" type="primary">thiT</name>
    <name evidence="3" type="ORF">DFR61_11437</name>
    <name evidence="2" type="ORF">NCTC10597_02495</name>
</gene>
<dbReference type="AlphaFoldDB" id="A0A8B4QDN6"/>
<keyword evidence="1" id="KW-0472">Membrane</keyword>
<keyword evidence="1" id="KW-1133">Transmembrane helix</keyword>
<name>A0A8B4QDN6_9BACL</name>
<feature type="transmembrane region" description="Helical" evidence="1">
    <location>
        <begin position="80"/>
        <end position="100"/>
    </location>
</feature>
<feature type="transmembrane region" description="Helical" evidence="1">
    <location>
        <begin position="53"/>
        <end position="74"/>
    </location>
</feature>
<dbReference type="Proteomes" id="UP000254330">
    <property type="component" value="Unassembled WGS sequence"/>
</dbReference>
<dbReference type="Proteomes" id="UP000294641">
    <property type="component" value="Unassembled WGS sequence"/>
</dbReference>
<organism evidence="2 4">
    <name type="scientific">Kurthia zopfii</name>
    <dbReference type="NCBI Taxonomy" id="1650"/>
    <lineage>
        <taxon>Bacteria</taxon>
        <taxon>Bacillati</taxon>
        <taxon>Bacillota</taxon>
        <taxon>Bacilli</taxon>
        <taxon>Bacillales</taxon>
        <taxon>Caryophanaceae</taxon>
        <taxon>Kurthia</taxon>
    </lineage>
</organism>
<keyword evidence="1" id="KW-0812">Transmembrane</keyword>
<evidence type="ECO:0000313" key="4">
    <source>
        <dbReference type="Proteomes" id="UP000254330"/>
    </source>
</evidence>
<sequence length="187" mass="20061">MNKQRLLMMIEVAIFAAVGLILDKLSFSIWAQGGSISLVMVPIVLMAMRWGTLAGLTTGLIVGVLQVMFGGSILTPLQGILDYFFAFTIVGIAGAFRPMVLHASKNSKSGAMLGWILIGTTVGGILRLVSHTAAGAVFFAEYAGGQNPWIYSITYNSSYMIPAIILTGIVIFLLFKAAPKLFVQKQL</sequence>
<dbReference type="GO" id="GO:0005886">
    <property type="term" value="C:plasma membrane"/>
    <property type="evidence" value="ECO:0007669"/>
    <property type="project" value="InterPro"/>
</dbReference>
<dbReference type="EMBL" id="SNZG01000014">
    <property type="protein sequence ID" value="TDR38818.1"/>
    <property type="molecule type" value="Genomic_DNA"/>
</dbReference>
<evidence type="ECO:0000313" key="2">
    <source>
        <dbReference type="EMBL" id="STX10724.1"/>
    </source>
</evidence>
<evidence type="ECO:0000313" key="5">
    <source>
        <dbReference type="Proteomes" id="UP000294641"/>
    </source>
</evidence>
<feature type="transmembrane region" description="Helical" evidence="1">
    <location>
        <begin position="5"/>
        <end position="22"/>
    </location>
</feature>
<comment type="caution">
    <text evidence="2">The sequence shown here is derived from an EMBL/GenBank/DDBJ whole genome shotgun (WGS) entry which is preliminary data.</text>
</comment>